<evidence type="ECO:0000259" key="5">
    <source>
        <dbReference type="Pfam" id="PF10433"/>
    </source>
</evidence>
<dbReference type="InterPro" id="IPR004871">
    <property type="entry name" value="RSE1/DDB1/CPSF1_C"/>
</dbReference>
<evidence type="ECO:0000256" key="1">
    <source>
        <dbReference type="ARBA" id="ARBA00004123"/>
    </source>
</evidence>
<dbReference type="InterPro" id="IPR050358">
    <property type="entry name" value="RSE1/DDB1/CFT1"/>
</dbReference>
<evidence type="ECO:0008006" key="9">
    <source>
        <dbReference type="Google" id="ProtNLM"/>
    </source>
</evidence>
<dbReference type="GO" id="GO:0005634">
    <property type="term" value="C:nucleus"/>
    <property type="evidence" value="ECO:0007669"/>
    <property type="project" value="UniProtKB-SubCell"/>
</dbReference>
<dbReference type="EMBL" id="CAKOGL010000019">
    <property type="protein sequence ID" value="CAH2098492.1"/>
    <property type="molecule type" value="Genomic_DNA"/>
</dbReference>
<dbReference type="Proteomes" id="UP001153954">
    <property type="component" value="Unassembled WGS sequence"/>
</dbReference>
<evidence type="ECO:0000313" key="8">
    <source>
        <dbReference type="Proteomes" id="UP001153954"/>
    </source>
</evidence>
<dbReference type="InterPro" id="IPR015943">
    <property type="entry name" value="WD40/YVTN_repeat-like_dom_sf"/>
</dbReference>
<dbReference type="GO" id="GO:0003676">
    <property type="term" value="F:nucleic acid binding"/>
    <property type="evidence" value="ECO:0007669"/>
    <property type="project" value="InterPro"/>
</dbReference>
<feature type="compositionally biased region" description="Basic and acidic residues" evidence="3">
    <location>
        <begin position="1280"/>
        <end position="1290"/>
    </location>
</feature>
<evidence type="ECO:0000256" key="2">
    <source>
        <dbReference type="ARBA" id="ARBA00023242"/>
    </source>
</evidence>
<keyword evidence="2" id="KW-0539">Nucleus</keyword>
<keyword evidence="8" id="KW-1185">Reference proteome</keyword>
<dbReference type="FunFam" id="2.130.10.10:FF:000118">
    <property type="entry name" value="Cleavage and polyadenylation specificity factor subunit 1"/>
    <property type="match status" value="1"/>
</dbReference>
<name>A0AAU9UKB2_EUPED</name>
<feature type="domain" description="RSE1/DDB1/CPSF1 first beta-propeller" evidence="5">
    <location>
        <begin position="14"/>
        <end position="371"/>
    </location>
</feature>
<evidence type="ECO:0000256" key="3">
    <source>
        <dbReference type="SAM" id="MobiDB-lite"/>
    </source>
</evidence>
<comment type="caution">
    <text evidence="7">The sequence shown here is derived from an EMBL/GenBank/DDBJ whole genome shotgun (WGS) entry which is preliminary data.</text>
</comment>
<feature type="domain" description="RSE1/DDB1/CPSF1 second beta-propeller" evidence="6">
    <location>
        <begin position="1392"/>
        <end position="1892"/>
    </location>
</feature>
<dbReference type="PANTHER" id="PTHR10644">
    <property type="entry name" value="DNA REPAIR/RNA PROCESSING CPSF FAMILY"/>
    <property type="match status" value="1"/>
</dbReference>
<evidence type="ECO:0000259" key="6">
    <source>
        <dbReference type="Pfam" id="PF23726"/>
    </source>
</evidence>
<comment type="subcellular location">
    <subcellularLocation>
        <location evidence="1">Nucleus</location>
    </subcellularLocation>
</comment>
<accession>A0AAU9UKB2</accession>
<evidence type="ECO:0000313" key="7">
    <source>
        <dbReference type="EMBL" id="CAH2098492.1"/>
    </source>
</evidence>
<feature type="domain" description="RSE1/DDB1/CPSF1 C-terminal" evidence="4">
    <location>
        <begin position="1965"/>
        <end position="2289"/>
    </location>
</feature>
<protein>
    <recommendedName>
        <fullName evidence="9">Cleavage and polyadenylation specificity factor subunit 1</fullName>
    </recommendedName>
</protein>
<evidence type="ECO:0000259" key="4">
    <source>
        <dbReference type="Pfam" id="PF03178"/>
    </source>
</evidence>
<sequence length="2325" mass="256965">MFSICRQTHPATGIEHAISCCFFNNDEVCLITAGANIIKVFRLLPEGHTKEVNAAGQPIPPKMKLECLATYTLWGNVMSIASVKCPSAGRDILLVSFKEAKLSVLQYDPQTNNLITLSMHYFEEDDMKGGWTTHPHIPWIRVDPEFRCAVMLLYGRKLAVLPFRKDITSEEGDPLEAKPLADSKKNQPAQTMTRAPTLASYVIVLKDLDEKIDNILDIQFLYGYYEPTLLLLYEPVRTFAGRTAVRSDTCAMAGVSLNMSARVHPVIWSIGGLPFDCIQAVPVQKPLGGCLIMAVNSLIYLNQSVPPYGVSLNSIATHTTNFPLRIQEGVCVTLDGARVAALGETRMALALRGGQLYVLTLLSDSVRSVRSFHLDRAAASVLTSCVRTAPRTTLAPRAHLLRAYRSPHYTRAPCSPPACVPLPALHSRPVLTSCVRTAPRTTLAPRAHLLRAYRSPHYTRAPCSPPACVPLPALHSRPVLTSCVRTAPRTTLAPRAHLLRAYRSPHYTRAPCSPPACVPLPALHSRPVLTSCVRTAPRTTLAPRAHLLRAYRSPHYTRAPCSPPACVPLPALHSRPVLTSCVRTAPRTTLAPRAHLLRAYRSPHYTRAPCSPPACVPLPALHSRPVLTSCVRTAPRTTLAPRAHLLRAYRSPHYTRAPCSPPACVPLPALHSRPVLTSCVRTAPRTTLAPRAHLLRAYRSPHYTRAPCSPPACVPLPALHSRPVLTSCVRTAPRTTLAPRAHLLRAYRSPHYTRAPCSPPACVPLPALHSRPVLTSCVRTAPRTTLAPRAHLLRAYRSPHYTRAPCSPPACVPLPALHSRPVLTSCVRTAPRTTLAPRAHLLRAYRSPHYTRAPCSPPACVPLPALHSRPVLTSCVRTAPRTTLAPRAHLLRAYRSPHYTRAPCSPPACVPLPALHSRPVLTSCVRTAPRTTLAPRAHLLRAYRSPHYTRAPCSPPACVPLPALHSRPVLTSCVRTAPRTTLAPRAHLLRAYRSPHYTRAPCSPPACVPLPALHSRPVLTSCVRTAPRTTLAPRAHLLRAYRSPHYTRAPCSPPACVPLPALHSRPVLTSCVRTAPRTTLAPRAHLLRAYRSPHYTRAPCSPPACVPLPALHSRPVLTSCVRTAPRTTLAPRAHLLRAYRSPHYTRAPCSPPACVPLPALHSRPVLTSCVRTAPRTTLAPRAHLLRAYRSPHYTRAPCSPPACVPLPALHSRPVLTSCMCVIEEDFLFLGSRLGNSLLLRVTERENRMLFSVDKPLEATVDLTVSETDKEKDSSAPVNKEPQKETSDPVAKKRRMDTISDCVASNVIEISDKDELEVYGSDIRTSTQLTSYVFEVCDSLLNICPIGDVSMGEVQLVTDGEPAGERQHSLELVCCSGRGKNGALTVLQRSVRPQLVTAFDLPGCVDMWTVIGESETRDAHRDMDGSHAYLLLAQDDCTMVLQTGQEINEVDNSGFMTSAPTVFAGNLGNNKFMVQVTTCAIRLVRNGVLVQSISLDWTARSAATADPYLCVVSACGRVLVLALRELRARDASSARLAPTRQGVASRVRLAVPYRDLSGLFSHADVTQVKGEFSGKTKGKNVKAEGFKPGTVYELNDEDELLYGGDQTPASMASMLLAEQAVGGSVPRRASRWWRAALAERKPTYWLFVVRDSGNLELYSLPEMRLSFLVRDVCAGERWRAALAERKPTYWLFVVRDSGNLELYSLPEMRLSFLVRDVCAGERILADSLESVPIMTEVTDEEELNSGHSNNVDKLQEILVVGLGYRGTRPLLLLRCDDQLMIYQAYKYPRGNLKLRFSRMSVPFPFGYRGTPPRASDVPDIRQMRYFGNVGGYNGVFICGHNPYILLLGARGELRLHPLCPDEGPVASFASFNNTNCPQGFLYFNAKASLRISVLPTHLSYEAAWAVRKVPLRETPHAVTYHAESRTYCLVSSVAAPTTSYYRFNGEDKERADENKGDRFPYPMMEKFSVMLFSPVSWEVIPNTRIEFEEWEHVTCLKNVSLSYEGTRSGLRGYIAIGTNYNYGEDITSRGRILIYDIIDVVPEPGQPLTKNRFKEIYAKEQKGPVTALTQVLGFLISAVGQKIYIWQLKDNDLVGVAFIDTQIYVHRMLAIKNLILVADVYKSISLLRYQDQHRTLSLVSRDFRTAQIYDMQFVVDNSSLGFLVSEAEGNFALFMYQPQARESYGGQRLIRKCDYHVGQQVHAMFRIAARDCPARHCTVYTTLDGALGYVVPVSEKVYRRLLMLQNVMNNYCCHVAGLNPRAYRTYKSARRAVGGGAARGVLDGDLVALYTCLPRADQADIAKKIGTKVEEILGDLYDIDRLTAHF</sequence>
<reference evidence="7" key="1">
    <citation type="submission" date="2022-03" db="EMBL/GenBank/DDBJ databases">
        <authorList>
            <person name="Tunstrom K."/>
        </authorList>
    </citation>
    <scope>NUCLEOTIDE SEQUENCE</scope>
</reference>
<dbReference type="Pfam" id="PF10433">
    <property type="entry name" value="Beta-prop_RSE1_1st"/>
    <property type="match status" value="1"/>
</dbReference>
<dbReference type="InterPro" id="IPR018846">
    <property type="entry name" value="Beta-prop_RSE1/DDB1/CPSF1_1st"/>
</dbReference>
<dbReference type="InterPro" id="IPR058543">
    <property type="entry name" value="Beta-prop_RSE1/DDB1/CPSF1_2nd"/>
</dbReference>
<dbReference type="FunFam" id="2.130.10.10:FF:000100">
    <property type="entry name" value="Cleavage and polyadenylation specificity factor subunit 1"/>
    <property type="match status" value="1"/>
</dbReference>
<proteinExistence type="predicted"/>
<feature type="region of interest" description="Disordered" evidence="3">
    <location>
        <begin position="1263"/>
        <end position="1293"/>
    </location>
</feature>
<dbReference type="Pfam" id="PF03178">
    <property type="entry name" value="CPSF_A"/>
    <property type="match status" value="1"/>
</dbReference>
<dbReference type="Pfam" id="PF23726">
    <property type="entry name" value="Beta-prop_RSE1_2nd"/>
    <property type="match status" value="1"/>
</dbReference>
<dbReference type="Gene3D" id="2.130.10.10">
    <property type="entry name" value="YVTN repeat-like/Quinoprotein amine dehydrogenase"/>
    <property type="match status" value="3"/>
</dbReference>
<dbReference type="Gene3D" id="1.10.150.910">
    <property type="match status" value="1"/>
</dbReference>
<gene>
    <name evidence="7" type="ORF">EEDITHA_LOCUS13598</name>
</gene>
<organism evidence="7 8">
    <name type="scientific">Euphydryas editha</name>
    <name type="common">Edith's checkerspot</name>
    <dbReference type="NCBI Taxonomy" id="104508"/>
    <lineage>
        <taxon>Eukaryota</taxon>
        <taxon>Metazoa</taxon>
        <taxon>Ecdysozoa</taxon>
        <taxon>Arthropoda</taxon>
        <taxon>Hexapoda</taxon>
        <taxon>Insecta</taxon>
        <taxon>Pterygota</taxon>
        <taxon>Neoptera</taxon>
        <taxon>Endopterygota</taxon>
        <taxon>Lepidoptera</taxon>
        <taxon>Glossata</taxon>
        <taxon>Ditrysia</taxon>
        <taxon>Papilionoidea</taxon>
        <taxon>Nymphalidae</taxon>
        <taxon>Nymphalinae</taxon>
        <taxon>Euphydryas</taxon>
    </lineage>
</organism>